<dbReference type="GO" id="GO:0006886">
    <property type="term" value="P:intracellular protein transport"/>
    <property type="evidence" value="ECO:0007669"/>
    <property type="project" value="InterPro"/>
</dbReference>
<dbReference type="GO" id="GO:0006888">
    <property type="term" value="P:endoplasmic reticulum to Golgi vesicle-mediated transport"/>
    <property type="evidence" value="ECO:0007669"/>
    <property type="project" value="InterPro"/>
</dbReference>
<dbReference type="GO" id="GO:0030127">
    <property type="term" value="C:COPII vesicle coat"/>
    <property type="evidence" value="ECO:0007669"/>
    <property type="project" value="InterPro"/>
</dbReference>
<dbReference type="SUPFAM" id="SSF82919">
    <property type="entry name" value="Zn-finger domain of Sec23/24"/>
    <property type="match status" value="1"/>
</dbReference>
<reference evidence="2 3" key="1">
    <citation type="submission" date="2016-11" db="EMBL/GenBank/DDBJ databases">
        <authorList>
            <person name="Jaros S."/>
            <person name="Januszkiewicz K."/>
            <person name="Wedrychowicz H."/>
        </authorList>
    </citation>
    <scope>NUCLEOTIDE SEQUENCE [LARGE SCALE GENOMIC DNA]</scope>
    <source>
        <strain evidence="2 3">Y1</strain>
    </source>
</reference>
<dbReference type="AlphaFoldDB" id="A0A1M7IFY8"/>
<dbReference type="InterPro" id="IPR006895">
    <property type="entry name" value="Znf_Sec23_Sec24"/>
</dbReference>
<dbReference type="Pfam" id="PF04810">
    <property type="entry name" value="zf-Sec23_Sec24"/>
    <property type="match status" value="1"/>
</dbReference>
<dbReference type="RefSeq" id="WP_072949675.1">
    <property type="nucleotide sequence ID" value="NZ_FRCT01000004.1"/>
</dbReference>
<dbReference type="InterPro" id="IPR036174">
    <property type="entry name" value="Znf_Sec23_Sec24_sf"/>
</dbReference>
<feature type="domain" description="Zinc finger Sec23/Sec24-type" evidence="1">
    <location>
        <begin position="12"/>
        <end position="44"/>
    </location>
</feature>
<dbReference type="OrthoDB" id="2056249at2"/>
<evidence type="ECO:0000313" key="3">
    <source>
        <dbReference type="Proteomes" id="UP000184394"/>
    </source>
</evidence>
<proteinExistence type="predicted"/>
<sequence>MSERFPDIDWWCDRCGAYLNDQDGFDDNNYTHKCTECGHKNSISRDNIYDSHEDYWNTNSDD</sequence>
<accession>A0A1M7IFY8</accession>
<evidence type="ECO:0000259" key="1">
    <source>
        <dbReference type="Pfam" id="PF04810"/>
    </source>
</evidence>
<name>A0A1M7IFY8_RUMFL</name>
<dbReference type="GO" id="GO:0008270">
    <property type="term" value="F:zinc ion binding"/>
    <property type="evidence" value="ECO:0007669"/>
    <property type="project" value="InterPro"/>
</dbReference>
<gene>
    <name evidence="2" type="ORF">SAMN04487860_10493</name>
</gene>
<dbReference type="EMBL" id="FRCT01000004">
    <property type="protein sequence ID" value="SHM39620.1"/>
    <property type="molecule type" value="Genomic_DNA"/>
</dbReference>
<dbReference type="Proteomes" id="UP000184394">
    <property type="component" value="Unassembled WGS sequence"/>
</dbReference>
<evidence type="ECO:0000313" key="2">
    <source>
        <dbReference type="EMBL" id="SHM39620.1"/>
    </source>
</evidence>
<dbReference type="Gene3D" id="2.30.30.380">
    <property type="entry name" value="Zn-finger domain of Sec23/24"/>
    <property type="match status" value="1"/>
</dbReference>
<protein>
    <submittedName>
        <fullName evidence="2">Sec23/Sec24 zinc finger</fullName>
    </submittedName>
</protein>
<organism evidence="2 3">
    <name type="scientific">Ruminococcus flavefaciens</name>
    <dbReference type="NCBI Taxonomy" id="1265"/>
    <lineage>
        <taxon>Bacteria</taxon>
        <taxon>Bacillati</taxon>
        <taxon>Bacillota</taxon>
        <taxon>Clostridia</taxon>
        <taxon>Eubacteriales</taxon>
        <taxon>Oscillospiraceae</taxon>
        <taxon>Ruminococcus</taxon>
    </lineage>
</organism>